<dbReference type="GO" id="GO:0019829">
    <property type="term" value="F:ATPase-coupled monoatomic cation transmembrane transporter activity"/>
    <property type="evidence" value="ECO:0007669"/>
    <property type="project" value="UniProtKB-UniRule"/>
</dbReference>
<feature type="transmembrane region" description="Helical" evidence="14">
    <location>
        <begin position="1043"/>
        <end position="1065"/>
    </location>
</feature>
<dbReference type="FunFam" id="1.20.1110.10:FF:000023">
    <property type="entry name" value="Cation-transporting ATPase"/>
    <property type="match status" value="1"/>
</dbReference>
<dbReference type="GO" id="GO:0046872">
    <property type="term" value="F:metal ion binding"/>
    <property type="evidence" value="ECO:0007669"/>
    <property type="project" value="UniProtKB-UniRule"/>
</dbReference>
<evidence type="ECO:0000256" key="10">
    <source>
        <dbReference type="ARBA" id="ARBA00022967"/>
    </source>
</evidence>
<evidence type="ECO:0000256" key="13">
    <source>
        <dbReference type="ARBA" id="ARBA00049360"/>
    </source>
</evidence>
<evidence type="ECO:0000256" key="6">
    <source>
        <dbReference type="ARBA" id="ARBA00022741"/>
    </source>
</evidence>
<evidence type="ECO:0000256" key="2">
    <source>
        <dbReference type="ARBA" id="ARBA00006000"/>
    </source>
</evidence>
<dbReference type="SUPFAM" id="SSF81665">
    <property type="entry name" value="Calcium ATPase, transmembrane domain M"/>
    <property type="match status" value="1"/>
</dbReference>
<dbReference type="GO" id="GO:0015662">
    <property type="term" value="F:P-type ion transporter activity"/>
    <property type="evidence" value="ECO:0007669"/>
    <property type="project" value="InterPro"/>
</dbReference>
<evidence type="ECO:0000256" key="5">
    <source>
        <dbReference type="ARBA" id="ARBA00022723"/>
    </source>
</evidence>
<evidence type="ECO:0000256" key="11">
    <source>
        <dbReference type="ARBA" id="ARBA00022989"/>
    </source>
</evidence>
<reference evidence="18" key="1">
    <citation type="journal article" date="2016" name="Ticks Tick Borne Dis.">
        <title>De novo assembly and annotation of the salivary gland transcriptome of Rhipicephalus appendiculatus male and female ticks during blood feeding.</title>
        <authorList>
            <person name="de Castro M.H."/>
            <person name="de Klerk D."/>
            <person name="Pienaar R."/>
            <person name="Latif A.A."/>
            <person name="Rees D.J."/>
            <person name="Mans B.J."/>
        </authorList>
    </citation>
    <scope>NUCLEOTIDE SEQUENCE</scope>
    <source>
        <tissue evidence="18">Salivary glands</tissue>
    </source>
</reference>
<evidence type="ECO:0000256" key="15">
    <source>
        <dbReference type="SAM" id="MobiDB-lite"/>
    </source>
</evidence>
<evidence type="ECO:0000256" key="4">
    <source>
        <dbReference type="ARBA" id="ARBA00022692"/>
    </source>
</evidence>
<keyword evidence="6 14" id="KW-0547">Nucleotide-binding</keyword>
<evidence type="ECO:0000259" key="16">
    <source>
        <dbReference type="Pfam" id="PF00122"/>
    </source>
</evidence>
<evidence type="ECO:0000256" key="9">
    <source>
        <dbReference type="ARBA" id="ARBA00022842"/>
    </source>
</evidence>
<dbReference type="SUPFAM" id="SSF81660">
    <property type="entry name" value="Metal cation-transporting ATPase, ATP-binding domain N"/>
    <property type="match status" value="1"/>
</dbReference>
<feature type="compositionally biased region" description="Basic residues" evidence="15">
    <location>
        <begin position="102"/>
        <end position="117"/>
    </location>
</feature>
<feature type="transmembrane region" description="Helical" evidence="14">
    <location>
        <begin position="1160"/>
        <end position="1178"/>
    </location>
</feature>
<feature type="transmembrane region" description="Helical" evidence="14">
    <location>
        <begin position="561"/>
        <end position="580"/>
    </location>
</feature>
<keyword evidence="11 14" id="KW-1133">Transmembrane helix</keyword>
<feature type="domain" description="P5B-type ATPase N-terminal" evidence="17">
    <location>
        <begin position="134"/>
        <end position="266"/>
    </location>
</feature>
<keyword evidence="5 14" id="KW-0479">Metal-binding</keyword>
<dbReference type="Gene3D" id="3.40.50.1000">
    <property type="entry name" value="HAD superfamily/HAD-like"/>
    <property type="match status" value="1"/>
</dbReference>
<dbReference type="InterPro" id="IPR008250">
    <property type="entry name" value="ATPase_P-typ_transduc_dom_A_sf"/>
</dbReference>
<dbReference type="GO" id="GO:0006874">
    <property type="term" value="P:intracellular calcium ion homeostasis"/>
    <property type="evidence" value="ECO:0007669"/>
    <property type="project" value="TreeGrafter"/>
</dbReference>
<dbReference type="Gene3D" id="3.40.1110.10">
    <property type="entry name" value="Calcium-transporting ATPase, cytoplasmic domain N"/>
    <property type="match status" value="1"/>
</dbReference>
<feature type="compositionally biased region" description="Low complexity" evidence="15">
    <location>
        <begin position="10"/>
        <end position="24"/>
    </location>
</feature>
<dbReference type="GO" id="GO:0016887">
    <property type="term" value="F:ATP hydrolysis activity"/>
    <property type="evidence" value="ECO:0007669"/>
    <property type="project" value="InterPro"/>
</dbReference>
<dbReference type="SFLD" id="SFLDG00002">
    <property type="entry name" value="C1.7:_P-type_atpase_like"/>
    <property type="match status" value="1"/>
</dbReference>
<feature type="transmembrane region" description="Helical" evidence="14">
    <location>
        <begin position="1109"/>
        <end position="1134"/>
    </location>
</feature>
<sequence length="1357" mass="149826">MGGQRRRLISSEAAAAGSRSSSAAQWRVDNGSVDAGDASSVCDDSNVDLSRDARALLSAMVTSTYKLQHESIALEMKTREEMAGKEQKQTTETTSGSPGRKQTTKKRKAPKMVKCRKQGPPPMRDGVDYVNAGEEDQMEVFGYQPDGCRTLATWCGMLLTAGLLRLLFHWHPAWWLYCTHRRCPLQQAIRVLLVDQYKQLFVEKVRTILPSEVNVSLMLSVTGQADSPLQESNKLDELVMLKPGGALQRAESLVYFENKKIRYIWDAELKAFARLRGFDKNVTCSYFHQQKGLSLPEQVVRRVLFGDNVISVQIQSVFRILFQEVLEPFYVFQVFSIIIWFSDDYYYYASCIIVMSTLSLVTGVYQIRLSQKALSDTVHAMDVVTVKRSKGVYENIPSEQLVPGDVLIVPRNGCVMQCDAVLTAGNCIVNESMLTGESVPVVKTPLPNPGASQPALDVMYHPKEHSRHTLFCGTRVIQTRFYGTENVEAVVVRTGFLTAKGELVRSIMFPKPVDFKFNRHIKNFLLFLASLASIGVIYTVVLKSLRGVPASNIIVRSLDVVTIVIPPALPAAMTIGIVFAQSRLRRALIYCISPRSINISGCINCFCFDKTGTLTEEGLDLWGVVPASGGRFQEQVPNPNKLPLDSLLLQGMATCHSITVIDHQLSGDPLDLKMFEATSWILEEPDIDDNSKYDIIAPTVVRPGPASSLKTPSVPSLNAAGDLSEVPSSFEVGIVREFPFSSGLQRMSVVTRVLGSTHFDIFCKGAPETIASLSKSETVPPDFVETLTSYTQLGHRVLALAHRPLTSSFAKVHRLPREEVENNLTFVGLLVMENRLKPETTSVIRTLRAANIRTIMVTGDNMLTAVSVARDCHMIERGQEVQILSSSTDTSDMVPVLSWQSSEAPPPSNKPHRKGSDILPNGVTSISMGHPLVAVTGKTFAVLREHYPDVLQKVAVCGAVFARMAPEQKQQLVELLQEMGYYVGMCGDGANDCGALKAAHAGISLSDTEASVASPFTSKVANISCVPTLIKEGRAALVTSFGILKYMACYSMTQFTSVLILYSLYSNLTDLEFLYIDLFLITLFAALFGRTEPSPTLDKRPPPSSLMGVTPLTSILSQIILVIAAQVFGIVALWRQNWYHPHVQVAGADDQEELACHDNYTVFAVSVFQYITLAVVFSRGHPYRKTILSNYLFISALVVMTAFSLYLVLYPTEILISGFEFDMTDVDMRFRLLCVAIAVGHFIIAYILEDYFVQGFVFKQLQLRFFSTSTPYKELQEELKDQSPWTPLSRESSITSGGTRRTTRDCILQPSALQLASPQEDTSVDSAIVVDAFGSEGSATERQNGNCAAPLPCVTHM</sequence>
<keyword evidence="10 14" id="KW-1278">Translocase</keyword>
<feature type="compositionally biased region" description="Basic and acidic residues" evidence="15">
    <location>
        <begin position="80"/>
        <end position="89"/>
    </location>
</feature>
<proteinExistence type="inferred from homology"/>
<dbReference type="FunFam" id="3.40.1110.10:FF:000026">
    <property type="entry name" value="Cation-transporting ATPase"/>
    <property type="match status" value="1"/>
</dbReference>
<dbReference type="SFLD" id="SFLDS00003">
    <property type="entry name" value="Haloacid_Dehalogenase"/>
    <property type="match status" value="1"/>
</dbReference>
<dbReference type="InterPro" id="IPR059000">
    <property type="entry name" value="ATPase_P-type_domA"/>
</dbReference>
<dbReference type="PANTHER" id="PTHR45630">
    <property type="entry name" value="CATION-TRANSPORTING ATPASE-RELATED"/>
    <property type="match status" value="1"/>
</dbReference>
<name>A0A131YX45_RHIAP</name>
<dbReference type="InterPro" id="IPR023299">
    <property type="entry name" value="ATPase_P-typ_cyto_dom_N"/>
</dbReference>
<comment type="similarity">
    <text evidence="2 14">Belongs to the cation transport ATPase (P-type) (TC 3.A.3) family. Type V subfamily.</text>
</comment>
<evidence type="ECO:0000313" key="18">
    <source>
        <dbReference type="EMBL" id="JAP83080.1"/>
    </source>
</evidence>
<dbReference type="FunFam" id="3.40.50.1000:FF:000045">
    <property type="entry name" value="Cation-transporting ATPase"/>
    <property type="match status" value="1"/>
</dbReference>
<dbReference type="InterPro" id="IPR001757">
    <property type="entry name" value="P_typ_ATPase"/>
</dbReference>
<dbReference type="InterPro" id="IPR023214">
    <property type="entry name" value="HAD_sf"/>
</dbReference>
<keyword evidence="9 14" id="KW-0460">Magnesium</keyword>
<dbReference type="SUPFAM" id="SSF81653">
    <property type="entry name" value="Calcium ATPase, transduction domain A"/>
    <property type="match status" value="1"/>
</dbReference>
<evidence type="ECO:0000256" key="1">
    <source>
        <dbReference type="ARBA" id="ARBA00004107"/>
    </source>
</evidence>
<accession>A0A131YX45</accession>
<dbReference type="InterPro" id="IPR047819">
    <property type="entry name" value="P5A-ATPase_N"/>
</dbReference>
<feature type="transmembrane region" description="Helical" evidence="14">
    <location>
        <begin position="524"/>
        <end position="541"/>
    </location>
</feature>
<keyword evidence="3" id="KW-0597">Phosphoprotein</keyword>
<feature type="compositionally biased region" description="Polar residues" evidence="15">
    <location>
        <begin position="90"/>
        <end position="101"/>
    </location>
</feature>
<evidence type="ECO:0000259" key="17">
    <source>
        <dbReference type="Pfam" id="PF12409"/>
    </source>
</evidence>
<dbReference type="CDD" id="cd07542">
    <property type="entry name" value="P-type_ATPase_cation"/>
    <property type="match status" value="1"/>
</dbReference>
<keyword evidence="4 14" id="KW-0812">Transmembrane</keyword>
<dbReference type="InterPro" id="IPR006544">
    <property type="entry name" value="P-type_TPase_V"/>
</dbReference>
<dbReference type="PRINTS" id="PR00119">
    <property type="entry name" value="CATATPASE"/>
</dbReference>
<comment type="catalytic activity">
    <reaction evidence="13 14">
        <text>ATP + H2O = ADP + phosphate + H(+)</text>
        <dbReference type="Rhea" id="RHEA:13065"/>
        <dbReference type="ChEBI" id="CHEBI:15377"/>
        <dbReference type="ChEBI" id="CHEBI:15378"/>
        <dbReference type="ChEBI" id="CHEBI:30616"/>
        <dbReference type="ChEBI" id="CHEBI:43474"/>
        <dbReference type="ChEBI" id="CHEBI:456216"/>
    </reaction>
</comment>
<keyword evidence="12 14" id="KW-0472">Membrane</keyword>
<dbReference type="InterPro" id="IPR047821">
    <property type="entry name" value="P5B-type_ATPase"/>
</dbReference>
<dbReference type="SFLD" id="SFLDF00027">
    <property type="entry name" value="p-type_atpase"/>
    <property type="match status" value="1"/>
</dbReference>
<keyword evidence="7" id="KW-0967">Endosome</keyword>
<dbReference type="GO" id="GO:0015203">
    <property type="term" value="F:polyamine transmembrane transporter activity"/>
    <property type="evidence" value="ECO:0007669"/>
    <property type="project" value="TreeGrafter"/>
</dbReference>
<evidence type="ECO:0000256" key="8">
    <source>
        <dbReference type="ARBA" id="ARBA00022840"/>
    </source>
</evidence>
<comment type="subcellular location">
    <subcellularLocation>
        <location evidence="1">Late endosome membrane</location>
        <topology evidence="1">Multi-pass membrane protein</topology>
    </subcellularLocation>
    <subcellularLocation>
        <location evidence="14">Membrane</location>
        <topology evidence="14">Multi-pass membrane protein</topology>
    </subcellularLocation>
</comment>
<dbReference type="EMBL" id="GEDV01005477">
    <property type="protein sequence ID" value="JAP83080.1"/>
    <property type="molecule type" value="Transcribed_RNA"/>
</dbReference>
<dbReference type="NCBIfam" id="TIGR01657">
    <property type="entry name" value="P-ATPase-V"/>
    <property type="match status" value="1"/>
</dbReference>
<dbReference type="InterPro" id="IPR044492">
    <property type="entry name" value="P_typ_ATPase_HD_dom"/>
</dbReference>
<evidence type="ECO:0000256" key="7">
    <source>
        <dbReference type="ARBA" id="ARBA00022753"/>
    </source>
</evidence>
<feature type="transmembrane region" description="Helical" evidence="14">
    <location>
        <begin position="1230"/>
        <end position="1248"/>
    </location>
</feature>
<feature type="transmembrane region" description="Helical" evidence="14">
    <location>
        <begin position="1071"/>
        <end position="1088"/>
    </location>
</feature>
<dbReference type="EC" id="7.2.2.-" evidence="14"/>
<feature type="region of interest" description="Disordered" evidence="15">
    <location>
        <begin position="1"/>
        <end position="45"/>
    </location>
</feature>
<feature type="transmembrane region" description="Helical" evidence="14">
    <location>
        <begin position="347"/>
        <end position="365"/>
    </location>
</feature>
<dbReference type="NCBIfam" id="TIGR01494">
    <property type="entry name" value="ATPase_P-type"/>
    <property type="match status" value="1"/>
</dbReference>
<protein>
    <recommendedName>
        <fullName evidence="14">Cation-transporting ATPase</fullName>
        <ecNumber evidence="14">7.2.2.-</ecNumber>
    </recommendedName>
</protein>
<dbReference type="InterPro" id="IPR036412">
    <property type="entry name" value="HAD-like_sf"/>
</dbReference>
<dbReference type="Pfam" id="PF13246">
    <property type="entry name" value="Cation_ATPase"/>
    <property type="match status" value="1"/>
</dbReference>
<feature type="region of interest" description="Disordered" evidence="15">
    <location>
        <begin position="80"/>
        <end position="125"/>
    </location>
</feature>
<dbReference type="GO" id="GO:0031902">
    <property type="term" value="C:late endosome membrane"/>
    <property type="evidence" value="ECO:0007669"/>
    <property type="project" value="UniProtKB-SubCell"/>
</dbReference>
<dbReference type="InterPro" id="IPR023298">
    <property type="entry name" value="ATPase_P-typ_TM_dom_sf"/>
</dbReference>
<evidence type="ECO:0000256" key="3">
    <source>
        <dbReference type="ARBA" id="ARBA00022553"/>
    </source>
</evidence>
<keyword evidence="8 14" id="KW-0067">ATP-binding</keyword>
<evidence type="ECO:0000256" key="14">
    <source>
        <dbReference type="RuleBase" id="RU362082"/>
    </source>
</evidence>
<dbReference type="InterPro" id="IPR018303">
    <property type="entry name" value="ATPase_P-typ_P_site"/>
</dbReference>
<dbReference type="Pfam" id="PF00122">
    <property type="entry name" value="E1-E2_ATPase"/>
    <property type="match status" value="1"/>
</dbReference>
<dbReference type="Gene3D" id="2.70.150.10">
    <property type="entry name" value="Calcium-transporting ATPase, cytoplasmic transduction domain A"/>
    <property type="match status" value="1"/>
</dbReference>
<organism evidence="18">
    <name type="scientific">Rhipicephalus appendiculatus</name>
    <name type="common">Brown ear tick</name>
    <dbReference type="NCBI Taxonomy" id="34631"/>
    <lineage>
        <taxon>Eukaryota</taxon>
        <taxon>Metazoa</taxon>
        <taxon>Ecdysozoa</taxon>
        <taxon>Arthropoda</taxon>
        <taxon>Chelicerata</taxon>
        <taxon>Arachnida</taxon>
        <taxon>Acari</taxon>
        <taxon>Parasitiformes</taxon>
        <taxon>Ixodida</taxon>
        <taxon>Ixodoidea</taxon>
        <taxon>Ixodidae</taxon>
        <taxon>Rhipicephalinae</taxon>
        <taxon>Rhipicephalus</taxon>
        <taxon>Rhipicephalus</taxon>
    </lineage>
</organism>
<dbReference type="Pfam" id="PF12409">
    <property type="entry name" value="P5-ATPase"/>
    <property type="match status" value="1"/>
</dbReference>
<feature type="region of interest" description="Disordered" evidence="15">
    <location>
        <begin position="898"/>
        <end position="917"/>
    </location>
</feature>
<dbReference type="SUPFAM" id="SSF56784">
    <property type="entry name" value="HAD-like"/>
    <property type="match status" value="1"/>
</dbReference>
<feature type="transmembrane region" description="Helical" evidence="14">
    <location>
        <begin position="1190"/>
        <end position="1210"/>
    </location>
</feature>
<evidence type="ECO:0000256" key="12">
    <source>
        <dbReference type="ARBA" id="ARBA00023136"/>
    </source>
</evidence>
<dbReference type="PANTHER" id="PTHR45630:SF8">
    <property type="entry name" value="CATION-TRANSPORTING ATPASE"/>
    <property type="match status" value="1"/>
</dbReference>
<feature type="domain" description="P-type ATPase A" evidence="16">
    <location>
        <begin position="384"/>
        <end position="507"/>
    </location>
</feature>
<dbReference type="GO" id="GO:0005524">
    <property type="term" value="F:ATP binding"/>
    <property type="evidence" value="ECO:0007669"/>
    <property type="project" value="UniProtKB-UniRule"/>
</dbReference>
<dbReference type="PROSITE" id="PS00154">
    <property type="entry name" value="ATPASE_E1_E2"/>
    <property type="match status" value="1"/>
</dbReference>